<evidence type="ECO:0000256" key="5">
    <source>
        <dbReference type="ARBA" id="ARBA00023163"/>
    </source>
</evidence>
<evidence type="ECO:0000256" key="1">
    <source>
        <dbReference type="ARBA" id="ARBA00005384"/>
    </source>
</evidence>
<dbReference type="GO" id="GO:0003700">
    <property type="term" value="F:DNA-binding transcription factor activity"/>
    <property type="evidence" value="ECO:0007669"/>
    <property type="project" value="InterPro"/>
</dbReference>
<dbReference type="Proteomes" id="UP000414136">
    <property type="component" value="Unassembled WGS sequence"/>
</dbReference>
<keyword evidence="3" id="KW-0805">Transcription regulation</keyword>
<dbReference type="PANTHER" id="PTHR46577:SF1">
    <property type="entry name" value="HTH-TYPE TRANSCRIPTIONAL REGULATORY PROTEIN GABR"/>
    <property type="match status" value="1"/>
</dbReference>
<evidence type="ECO:0000256" key="4">
    <source>
        <dbReference type="ARBA" id="ARBA00023125"/>
    </source>
</evidence>
<dbReference type="CDD" id="cd00609">
    <property type="entry name" value="AAT_like"/>
    <property type="match status" value="1"/>
</dbReference>
<evidence type="ECO:0000313" key="8">
    <source>
        <dbReference type="Proteomes" id="UP000414136"/>
    </source>
</evidence>
<dbReference type="GO" id="GO:0030170">
    <property type="term" value="F:pyridoxal phosphate binding"/>
    <property type="evidence" value="ECO:0007669"/>
    <property type="project" value="InterPro"/>
</dbReference>
<dbReference type="InterPro" id="IPR051446">
    <property type="entry name" value="HTH_trans_reg/aminotransferase"/>
</dbReference>
<dbReference type="GO" id="GO:0003677">
    <property type="term" value="F:DNA binding"/>
    <property type="evidence" value="ECO:0007669"/>
    <property type="project" value="UniProtKB-KW"/>
</dbReference>
<accession>A0A5E5A5X7</accession>
<dbReference type="InterPro" id="IPR036388">
    <property type="entry name" value="WH-like_DNA-bd_sf"/>
</dbReference>
<dbReference type="SMART" id="SM00345">
    <property type="entry name" value="HTH_GNTR"/>
    <property type="match status" value="1"/>
</dbReference>
<organism evidence="7 8">
    <name type="scientific">Pandoraea captiosa</name>
    <dbReference type="NCBI Taxonomy" id="2508302"/>
    <lineage>
        <taxon>Bacteria</taxon>
        <taxon>Pseudomonadati</taxon>
        <taxon>Pseudomonadota</taxon>
        <taxon>Betaproteobacteria</taxon>
        <taxon>Burkholderiales</taxon>
        <taxon>Burkholderiaceae</taxon>
        <taxon>Pandoraea</taxon>
    </lineage>
</organism>
<evidence type="ECO:0000256" key="2">
    <source>
        <dbReference type="ARBA" id="ARBA00022898"/>
    </source>
</evidence>
<dbReference type="RefSeq" id="WP_150626001.1">
    <property type="nucleotide sequence ID" value="NZ_CABPSQ010000005.1"/>
</dbReference>
<dbReference type="Gene3D" id="3.40.640.10">
    <property type="entry name" value="Type I PLP-dependent aspartate aminotransferase-like (Major domain)"/>
    <property type="match status" value="1"/>
</dbReference>
<sequence length="489" mass="53684">MRRRHLSQSLELPLAQRHEKETRQAWVYRCVRERIVAGELRRGDRLPSTRTLAERWGVSRGIVALAFEQLTLEGYVASRVGAGTEVVADLPGAPASMKSTRHALAPAEPLPENAASLALKTGRSPDATLFSLPIWRKHMNRALRTVTPAMLADTDPRGYLPLRESIARYVRMTRGIACEAADIVVTTGIRHAIDLVTEVLADASTTFYLEDPGYKNLSTLVRAPVSQCVSVPVDDEGFVVAEADRLGAGRAGIAYVTPAHQAPLGTTMSINRRMQLLAWAAARDIWVVEDDYDSEFSYGSAPLPALKAIDTQARVIHCSSFNKSLFPSLRIGYLLAPPVLLARIAAQRSASGRANSLIEQMALASYIDAGDFARHLRASRSVYLRRRNLLLDRLHERLRLRLPAHCRVTGEHAGFHFLLWLPPQLDEAALVTGLREQDVFVEGLREFTRAQALAPALVLGYAALDDARLPDVATRIADAIAAAAGECRS</sequence>
<dbReference type="PRINTS" id="PR00035">
    <property type="entry name" value="HTHGNTR"/>
</dbReference>
<feature type="domain" description="HTH gntR-type" evidence="6">
    <location>
        <begin position="21"/>
        <end position="89"/>
    </location>
</feature>
<proteinExistence type="inferred from homology"/>
<evidence type="ECO:0000256" key="3">
    <source>
        <dbReference type="ARBA" id="ARBA00023015"/>
    </source>
</evidence>
<dbReference type="InterPro" id="IPR000524">
    <property type="entry name" value="Tscrpt_reg_HTH_GntR"/>
</dbReference>
<evidence type="ECO:0000259" key="6">
    <source>
        <dbReference type="PROSITE" id="PS50949"/>
    </source>
</evidence>
<protein>
    <submittedName>
        <fullName evidence="7">GntR family transcriptional regulator</fullName>
    </submittedName>
</protein>
<dbReference type="InterPro" id="IPR015421">
    <property type="entry name" value="PyrdxlP-dep_Trfase_major"/>
</dbReference>
<name>A0A5E5A5X7_9BURK</name>
<keyword evidence="5" id="KW-0804">Transcription</keyword>
<dbReference type="SUPFAM" id="SSF46785">
    <property type="entry name" value="Winged helix' DNA-binding domain"/>
    <property type="match status" value="1"/>
</dbReference>
<comment type="similarity">
    <text evidence="1">In the C-terminal section; belongs to the class-I pyridoxal-phosphate-dependent aminotransferase family.</text>
</comment>
<keyword evidence="2" id="KW-0663">Pyridoxal phosphate</keyword>
<evidence type="ECO:0000313" key="7">
    <source>
        <dbReference type="EMBL" id="VVE69061.1"/>
    </source>
</evidence>
<dbReference type="OrthoDB" id="9804020at2"/>
<keyword evidence="8" id="KW-1185">Reference proteome</keyword>
<dbReference type="Gene3D" id="1.10.10.10">
    <property type="entry name" value="Winged helix-like DNA-binding domain superfamily/Winged helix DNA-binding domain"/>
    <property type="match status" value="1"/>
</dbReference>
<keyword evidence="4" id="KW-0238">DNA-binding</keyword>
<dbReference type="EMBL" id="CABPSQ010000005">
    <property type="protein sequence ID" value="VVE69061.1"/>
    <property type="molecule type" value="Genomic_DNA"/>
</dbReference>
<reference evidence="7 8" key="1">
    <citation type="submission" date="2019-08" db="EMBL/GenBank/DDBJ databases">
        <authorList>
            <person name="Peeters C."/>
        </authorList>
    </citation>
    <scope>NUCLEOTIDE SEQUENCE [LARGE SCALE GENOMIC DNA]</scope>
    <source>
        <strain evidence="7 8">LMG 31118</strain>
    </source>
</reference>
<dbReference type="InterPro" id="IPR015424">
    <property type="entry name" value="PyrdxlP-dep_Trfase"/>
</dbReference>
<dbReference type="SUPFAM" id="SSF53383">
    <property type="entry name" value="PLP-dependent transferases"/>
    <property type="match status" value="1"/>
</dbReference>
<dbReference type="CDD" id="cd07377">
    <property type="entry name" value="WHTH_GntR"/>
    <property type="match status" value="1"/>
</dbReference>
<dbReference type="Pfam" id="PF00392">
    <property type="entry name" value="GntR"/>
    <property type="match status" value="1"/>
</dbReference>
<dbReference type="InterPro" id="IPR036390">
    <property type="entry name" value="WH_DNA-bd_sf"/>
</dbReference>
<dbReference type="Pfam" id="PF00155">
    <property type="entry name" value="Aminotran_1_2"/>
    <property type="match status" value="1"/>
</dbReference>
<gene>
    <name evidence="7" type="ORF">PCA31118_03065</name>
</gene>
<dbReference type="InterPro" id="IPR004839">
    <property type="entry name" value="Aminotransferase_I/II_large"/>
</dbReference>
<dbReference type="AlphaFoldDB" id="A0A5E5A5X7"/>
<dbReference type="PROSITE" id="PS50949">
    <property type="entry name" value="HTH_GNTR"/>
    <property type="match status" value="1"/>
</dbReference>
<dbReference type="PANTHER" id="PTHR46577">
    <property type="entry name" value="HTH-TYPE TRANSCRIPTIONAL REGULATORY PROTEIN GABR"/>
    <property type="match status" value="1"/>
</dbReference>